<proteinExistence type="predicted"/>
<evidence type="ECO:0000313" key="1">
    <source>
        <dbReference type="EMBL" id="CAI3936863.1"/>
    </source>
</evidence>
<organism evidence="1 2">
    <name type="scientific">Commensalibacter communis</name>
    <dbReference type="NCBI Taxonomy" id="2972786"/>
    <lineage>
        <taxon>Bacteria</taxon>
        <taxon>Pseudomonadati</taxon>
        <taxon>Pseudomonadota</taxon>
        <taxon>Alphaproteobacteria</taxon>
        <taxon>Acetobacterales</taxon>
        <taxon>Acetobacteraceae</taxon>
    </lineage>
</organism>
<reference evidence="1" key="1">
    <citation type="submission" date="2022-10" db="EMBL/GenBank/DDBJ databases">
        <authorList>
            <person name="Botero Cardona J."/>
        </authorList>
    </citation>
    <scope>NUCLEOTIDE SEQUENCE</scope>
    <source>
        <strain evidence="1">LMG 31819</strain>
    </source>
</reference>
<accession>A0A9W4X6D3</accession>
<evidence type="ECO:0000313" key="2">
    <source>
        <dbReference type="Proteomes" id="UP001154255"/>
    </source>
</evidence>
<gene>
    <name evidence="1" type="ORF">R53530_LOCUS992</name>
</gene>
<dbReference type="Proteomes" id="UP001154255">
    <property type="component" value="Unassembled WGS sequence"/>
</dbReference>
<dbReference type="EMBL" id="CAMXCM010000002">
    <property type="protein sequence ID" value="CAI3936863.1"/>
    <property type="molecule type" value="Genomic_DNA"/>
</dbReference>
<dbReference type="AlphaFoldDB" id="A0A9W4X6D3"/>
<comment type="caution">
    <text evidence="1">The sequence shown here is derived from an EMBL/GenBank/DDBJ whole genome shotgun (WGS) entry which is preliminary data.</text>
</comment>
<sequence>MRILKLTNWFKIFAISTTIILIKPMLDDTEFLINLLMTWE</sequence>
<name>A0A9W4X6D3_9PROT</name>
<protein>
    <submittedName>
        <fullName evidence="1">Uncharacterized protein</fullName>
    </submittedName>
</protein>